<name>A0AAE0H2H3_9CHLO</name>
<accession>A0AAE0H2H3</accession>
<evidence type="ECO:0000256" key="2">
    <source>
        <dbReference type="SAM" id="MobiDB-lite"/>
    </source>
</evidence>
<keyword evidence="4" id="KW-1185">Reference proteome</keyword>
<dbReference type="AlphaFoldDB" id="A0AAE0H2H3"/>
<evidence type="ECO:0000313" key="4">
    <source>
        <dbReference type="Proteomes" id="UP001190700"/>
    </source>
</evidence>
<sequence length="409" mass="46341">MIAAPNSPNKTFALLENLEENLTECNGCEDVDSERCICPISLAKLDSRSDEALVKAPNTNACYSLNSFREFYKTRASDGKVFDPMSGATSERYEMSPNLKKRLDPPKNNPFEPSSTLPADGNASKSIADHLTWMNSRHQLFEDDKVQHIQSLVRDKLVNFDVYHVEKHHLRRAGLVEQALRVLLEAQPLCVEHFRALADDLRAYDLLPLGMLNMVRSRTLHLEPFETLDLTAKGPLFMKDAMEISITKDLHRIGLTDCMLTDELLTPIVGMPSLETIHLARNPSLKLLNLPTISPNLKIISLSECDLTDASLDFIRRAPRIAALDISKNPKLTHKCVTRLVLPLRLKHLSLAHCTGITDEVFEHTSNLRFLRTVIFKGCVQLSENATAEYEKTLRKNYIEEKWHLYNTI</sequence>
<comment type="subcellular location">
    <subcellularLocation>
        <location evidence="1">Cytoplasm</location>
        <location evidence="1">Cytoskeleton</location>
        <location evidence="1">Cilium axoneme</location>
    </subcellularLocation>
</comment>
<reference evidence="3 4" key="1">
    <citation type="journal article" date="2015" name="Genome Biol. Evol.">
        <title>Comparative Genomics of a Bacterivorous Green Alga Reveals Evolutionary Causalities and Consequences of Phago-Mixotrophic Mode of Nutrition.</title>
        <authorList>
            <person name="Burns J.A."/>
            <person name="Paasch A."/>
            <person name="Narechania A."/>
            <person name="Kim E."/>
        </authorList>
    </citation>
    <scope>NUCLEOTIDE SEQUENCE [LARGE SCALE GENOMIC DNA]</scope>
    <source>
        <strain evidence="3 4">PLY_AMNH</strain>
    </source>
</reference>
<feature type="region of interest" description="Disordered" evidence="2">
    <location>
        <begin position="83"/>
        <end position="121"/>
    </location>
</feature>
<dbReference type="Proteomes" id="UP001190700">
    <property type="component" value="Unassembled WGS sequence"/>
</dbReference>
<protein>
    <submittedName>
        <fullName evidence="3">Uncharacterized protein</fullName>
    </submittedName>
</protein>
<dbReference type="Gene3D" id="3.80.10.10">
    <property type="entry name" value="Ribonuclease Inhibitor"/>
    <property type="match status" value="1"/>
</dbReference>
<dbReference type="InterPro" id="IPR032675">
    <property type="entry name" value="LRR_dom_sf"/>
</dbReference>
<dbReference type="SUPFAM" id="SSF52047">
    <property type="entry name" value="RNI-like"/>
    <property type="match status" value="1"/>
</dbReference>
<evidence type="ECO:0000313" key="3">
    <source>
        <dbReference type="EMBL" id="KAK3288626.1"/>
    </source>
</evidence>
<dbReference type="EMBL" id="LGRX02000421">
    <property type="protein sequence ID" value="KAK3288626.1"/>
    <property type="molecule type" value="Genomic_DNA"/>
</dbReference>
<gene>
    <name evidence="3" type="ORF">CYMTET_3844</name>
</gene>
<comment type="caution">
    <text evidence="3">The sequence shown here is derived from an EMBL/GenBank/DDBJ whole genome shotgun (WGS) entry which is preliminary data.</text>
</comment>
<organism evidence="3 4">
    <name type="scientific">Cymbomonas tetramitiformis</name>
    <dbReference type="NCBI Taxonomy" id="36881"/>
    <lineage>
        <taxon>Eukaryota</taxon>
        <taxon>Viridiplantae</taxon>
        <taxon>Chlorophyta</taxon>
        <taxon>Pyramimonadophyceae</taxon>
        <taxon>Pyramimonadales</taxon>
        <taxon>Pyramimonadaceae</taxon>
        <taxon>Cymbomonas</taxon>
    </lineage>
</organism>
<evidence type="ECO:0000256" key="1">
    <source>
        <dbReference type="ARBA" id="ARBA00004430"/>
    </source>
</evidence>
<proteinExistence type="predicted"/>
<dbReference type="GO" id="GO:0005930">
    <property type="term" value="C:axoneme"/>
    <property type="evidence" value="ECO:0007669"/>
    <property type="project" value="UniProtKB-SubCell"/>
</dbReference>